<dbReference type="HOGENOM" id="CLU_001883_4_0_1"/>
<evidence type="ECO:0000256" key="7">
    <source>
        <dbReference type="SAM" id="MobiDB-lite"/>
    </source>
</evidence>
<feature type="transmembrane region" description="Helical" evidence="8">
    <location>
        <begin position="357"/>
        <end position="382"/>
    </location>
</feature>
<dbReference type="Pfam" id="PF03522">
    <property type="entry name" value="SLC12"/>
    <property type="match status" value="1"/>
</dbReference>
<evidence type="ECO:0000256" key="5">
    <source>
        <dbReference type="ARBA" id="ARBA00022989"/>
    </source>
</evidence>
<evidence type="ECO:0000256" key="6">
    <source>
        <dbReference type="ARBA" id="ARBA00023136"/>
    </source>
</evidence>
<evidence type="ECO:0000259" key="10">
    <source>
        <dbReference type="Pfam" id="PF03522"/>
    </source>
</evidence>
<dbReference type="GO" id="GO:0055064">
    <property type="term" value="P:chloride ion homeostasis"/>
    <property type="evidence" value="ECO:0007669"/>
    <property type="project" value="TreeGrafter"/>
</dbReference>
<feature type="transmembrane region" description="Helical" evidence="8">
    <location>
        <begin position="221"/>
        <end position="242"/>
    </location>
</feature>
<evidence type="ECO:0000256" key="3">
    <source>
        <dbReference type="ARBA" id="ARBA00022448"/>
    </source>
</evidence>
<dbReference type="GeneID" id="34688374"/>
<dbReference type="Proteomes" id="UP000054304">
    <property type="component" value="Unassembled WGS sequence"/>
</dbReference>
<gene>
    <name evidence="11" type="ORF">LALA0_S13e03444g</name>
</gene>
<feature type="transmembrane region" description="Helical" evidence="8">
    <location>
        <begin position="484"/>
        <end position="503"/>
    </location>
</feature>
<dbReference type="PANTHER" id="PTHR11827">
    <property type="entry name" value="SOLUTE CARRIER FAMILY 12, CATION COTRANSPORTERS"/>
    <property type="match status" value="1"/>
</dbReference>
<evidence type="ECO:0000256" key="1">
    <source>
        <dbReference type="ARBA" id="ARBA00004141"/>
    </source>
</evidence>
<feature type="transmembrane region" description="Helical" evidence="8">
    <location>
        <begin position="283"/>
        <end position="304"/>
    </location>
</feature>
<evidence type="ECO:0000256" key="2">
    <source>
        <dbReference type="ARBA" id="ARBA00010593"/>
    </source>
</evidence>
<keyword evidence="4 8" id="KW-0812">Transmembrane</keyword>
<feature type="region of interest" description="Disordered" evidence="7">
    <location>
        <begin position="1007"/>
        <end position="1029"/>
    </location>
</feature>
<keyword evidence="5 8" id="KW-1133">Transmembrane helix</keyword>
<dbReference type="InterPro" id="IPR018491">
    <property type="entry name" value="SLC12_C"/>
</dbReference>
<dbReference type="Pfam" id="PF00324">
    <property type="entry name" value="AA_permease"/>
    <property type="match status" value="1"/>
</dbReference>
<comment type="subcellular location">
    <subcellularLocation>
        <location evidence="1">Membrane</location>
        <topology evidence="1">Multi-pass membrane protein</topology>
    </subcellularLocation>
</comment>
<evidence type="ECO:0000313" key="12">
    <source>
        <dbReference type="Proteomes" id="UP000054304"/>
    </source>
</evidence>
<dbReference type="InterPro" id="IPR004842">
    <property type="entry name" value="SLC12A_fam"/>
</dbReference>
<feature type="transmembrane region" description="Helical" evidence="8">
    <location>
        <begin position="188"/>
        <end position="209"/>
    </location>
</feature>
<reference evidence="11 12" key="1">
    <citation type="submission" date="2014-12" db="EMBL/GenBank/DDBJ databases">
        <authorList>
            <person name="Neuveglise Cecile"/>
        </authorList>
    </citation>
    <scope>NUCLEOTIDE SEQUENCE [LARGE SCALE GENOMIC DNA]</scope>
    <source>
        <strain evidence="11 12">CBS 12615</strain>
    </source>
</reference>
<feature type="domain" description="SLC12A transporter C-terminal" evidence="10">
    <location>
        <begin position="550"/>
        <end position="635"/>
    </location>
</feature>
<name>A0A0C7NAC2_9SACH</name>
<evidence type="ECO:0000256" key="4">
    <source>
        <dbReference type="ARBA" id="ARBA00022692"/>
    </source>
</evidence>
<dbReference type="InterPro" id="IPR004841">
    <property type="entry name" value="AA-permease/SLC12A_dom"/>
</dbReference>
<dbReference type="AlphaFoldDB" id="A0A0C7NAC2"/>
<dbReference type="GO" id="GO:0034486">
    <property type="term" value="P:vacuolar transmembrane transport"/>
    <property type="evidence" value="ECO:0007669"/>
    <property type="project" value="EnsemblFungi"/>
</dbReference>
<evidence type="ECO:0000313" key="11">
    <source>
        <dbReference type="EMBL" id="CEP64807.1"/>
    </source>
</evidence>
<dbReference type="STRING" id="1245769.A0A0C7NAC2"/>
<proteinExistence type="inferred from homology"/>
<dbReference type="GO" id="GO:1990816">
    <property type="term" value="C:vacuole-mitochondrion membrane contact site"/>
    <property type="evidence" value="ECO:0007669"/>
    <property type="project" value="EnsemblFungi"/>
</dbReference>
<dbReference type="PANTHER" id="PTHR11827:SF72">
    <property type="entry name" value="GH08340P"/>
    <property type="match status" value="1"/>
</dbReference>
<sequence>MSNFYELPGSHKPPNAQETVPIAIEENRRASLTYFDYGAIERMPRVSSKLDPENPNKGKLGTFDGVFVPTTLNVLSILMFLRFGFIIGQMGVLGTVLLLVISYGINLLTTLSISAISTNGTVRGGGAYYMISRSLGPEFGGSIGLIFFLGQMLNSGMNVVGLIEPLMYNFGSKIDQETPAMYPLLNRGYWWEFSYASVILLFCLGIALVGSATVSKAGKVLFWLLLFSTLSIPVSALFVSPFNDGQILYTGPSLQTLKDNLYPQFTKRAAGSLLKGKETFNDLFGIFFPATAGIFAGAGMSSELRKPSRSIPKGTLWGLMLTFLCYLIVIFTIGVCVPRESLHRDVQIIQTISSHQVVILIGELSTSIFSIIVGIVGAAFVLEAIAKDCIFPGISIFEKHPIWSILFTWLLTQLCLFSDVNQIATFITMTFLTTFVVMNLACFLLEISSAPNFRPSFRYFDWYTACIGGTLSIIAMLIVDVISASLVILAISVVFVVIHLFSAPKPWGDVSQNIIYHQVRKYLLRLRQDNVKYWRPQILLLVDNPRTSWSLIKFCNNLKKGGLYVLGHVTVGESFQHEYEEMRKQTRAWVKIRDMANIKAFVQVGTGPSLPWGVRNVFLGSGLGGMRPNITVIGFFDLENYYKEKRTGEGPSLRKKASPKTFSGLPASRQKNGSLAVDIPDTPELLPTDVCKNERKIKVQQWVQIIEDLSLMNSNIAVAKKFKDLKLPGKKDHVKKKRFIDLYPIQMSARVEIEEDTSQSVTATNFDTYTLILQLGAILVTVPSWKKTHRLRVIVFIENEFEKNDENQRISNLLNILRIDAEIVVVSLDQFRVYNTIIKGDAIKMREVSERLKDDPWWAELKEARGTHKTRRRFSTMATLANEPRNEPGKSVPRYDVSQLQRLGVSMSMKSSFLNSQFNFPDGSDDEGTETDLSVDYTGDGPNLLKRSKIDRIKQYLSAPSTGNETKPTRLKNSKASDDRSVRSFMPVFSSDALPKTKVIEDASGDKPSLIPVVENSDTNSPTHEGGRKKVLPPLSPCQSSESLLADLKKITFNDVPSRAQHLILNDVMIQVSGKSDLIFSTLPLPPLDTHKSEEGSLEYIENLNVWLADLPPTMLINSKSTTVTTAL</sequence>
<keyword evidence="3" id="KW-0813">Transport</keyword>
<keyword evidence="12" id="KW-1185">Reference proteome</keyword>
<feature type="transmembrane region" description="Helical" evidence="8">
    <location>
        <begin position="459"/>
        <end position="478"/>
    </location>
</feature>
<organism evidence="11 12">
    <name type="scientific">Lachancea lanzarotensis</name>
    <dbReference type="NCBI Taxonomy" id="1245769"/>
    <lineage>
        <taxon>Eukaryota</taxon>
        <taxon>Fungi</taxon>
        <taxon>Dikarya</taxon>
        <taxon>Ascomycota</taxon>
        <taxon>Saccharomycotina</taxon>
        <taxon>Saccharomycetes</taxon>
        <taxon>Saccharomycetales</taxon>
        <taxon>Saccharomycetaceae</taxon>
        <taxon>Lachancea</taxon>
    </lineage>
</organism>
<dbReference type="EMBL" id="LN736372">
    <property type="protein sequence ID" value="CEP64807.1"/>
    <property type="molecule type" value="Genomic_DNA"/>
</dbReference>
<feature type="region of interest" description="Disordered" evidence="7">
    <location>
        <begin position="648"/>
        <end position="678"/>
    </location>
</feature>
<dbReference type="GO" id="GO:0055075">
    <property type="term" value="P:potassium ion homeostasis"/>
    <property type="evidence" value="ECO:0007669"/>
    <property type="project" value="EnsemblFungi"/>
</dbReference>
<dbReference type="Gene3D" id="1.20.1740.10">
    <property type="entry name" value="Amino acid/polyamine transporter I"/>
    <property type="match status" value="1"/>
</dbReference>
<accession>A0A0C7NAC2</accession>
<dbReference type="GO" id="GO:0005774">
    <property type="term" value="C:vacuolar membrane"/>
    <property type="evidence" value="ECO:0007669"/>
    <property type="project" value="EnsemblFungi"/>
</dbReference>
<feature type="transmembrane region" description="Helical" evidence="8">
    <location>
        <begin position="316"/>
        <end position="337"/>
    </location>
</feature>
<dbReference type="GO" id="GO:0006884">
    <property type="term" value="P:cell volume homeostasis"/>
    <property type="evidence" value="ECO:0007669"/>
    <property type="project" value="TreeGrafter"/>
</dbReference>
<feature type="domain" description="Amino acid permease/ SLC12A" evidence="9">
    <location>
        <begin position="66"/>
        <end position="538"/>
    </location>
</feature>
<comment type="similarity">
    <text evidence="2">Belongs to the SLC12A transporter family.</text>
</comment>
<keyword evidence="6 8" id="KW-0472">Membrane</keyword>
<protein>
    <submittedName>
        <fullName evidence="11">LALA0S13e03444g1_1</fullName>
    </submittedName>
</protein>
<feature type="region of interest" description="Disordered" evidence="7">
    <location>
        <begin position="956"/>
        <end position="979"/>
    </location>
</feature>
<dbReference type="FunFam" id="1.20.1740.10:FF:000013">
    <property type="entry name" value="Solute carrier family 12 member"/>
    <property type="match status" value="1"/>
</dbReference>
<dbReference type="RefSeq" id="XP_022631009.1">
    <property type="nucleotide sequence ID" value="XM_022773776.1"/>
</dbReference>
<feature type="region of interest" description="Disordered" evidence="7">
    <location>
        <begin position="918"/>
        <end position="941"/>
    </location>
</feature>
<dbReference type="GO" id="GO:0015379">
    <property type="term" value="F:potassium:chloride symporter activity"/>
    <property type="evidence" value="ECO:0007669"/>
    <property type="project" value="EnsemblFungi"/>
</dbReference>
<evidence type="ECO:0000256" key="8">
    <source>
        <dbReference type="SAM" id="Phobius"/>
    </source>
</evidence>
<evidence type="ECO:0000259" key="9">
    <source>
        <dbReference type="Pfam" id="PF00324"/>
    </source>
</evidence>
<feature type="transmembrane region" description="Helical" evidence="8">
    <location>
        <begin position="426"/>
        <end position="447"/>
    </location>
</feature>
<dbReference type="OrthoDB" id="2020542at2759"/>